<evidence type="ECO:0000256" key="2">
    <source>
        <dbReference type="ARBA" id="ARBA00023125"/>
    </source>
</evidence>
<protein>
    <submittedName>
        <fullName evidence="5">Helix-turn-helix domain-containing protein</fullName>
    </submittedName>
</protein>
<dbReference type="InterPro" id="IPR018062">
    <property type="entry name" value="HTH_AraC-typ_CS"/>
</dbReference>
<evidence type="ECO:0000256" key="1">
    <source>
        <dbReference type="ARBA" id="ARBA00023015"/>
    </source>
</evidence>
<gene>
    <name evidence="5" type="ORF">SAMN04490239_5580</name>
</gene>
<dbReference type="Pfam" id="PF14525">
    <property type="entry name" value="AraC_binding_2"/>
    <property type="match status" value="1"/>
</dbReference>
<dbReference type="SUPFAM" id="SSF46689">
    <property type="entry name" value="Homeodomain-like"/>
    <property type="match status" value="2"/>
</dbReference>
<dbReference type="InterPro" id="IPR009057">
    <property type="entry name" value="Homeodomain-like_sf"/>
</dbReference>
<dbReference type="InterPro" id="IPR018060">
    <property type="entry name" value="HTH_AraC"/>
</dbReference>
<dbReference type="PROSITE" id="PS00041">
    <property type="entry name" value="HTH_ARAC_FAMILY_1"/>
    <property type="match status" value="1"/>
</dbReference>
<evidence type="ECO:0000256" key="3">
    <source>
        <dbReference type="ARBA" id="ARBA00023163"/>
    </source>
</evidence>
<dbReference type="SMART" id="SM00342">
    <property type="entry name" value="HTH_ARAC"/>
    <property type="match status" value="1"/>
</dbReference>
<dbReference type="PANTHER" id="PTHR46796">
    <property type="entry name" value="HTH-TYPE TRANSCRIPTIONAL ACTIVATOR RHAS-RELATED"/>
    <property type="match status" value="1"/>
</dbReference>
<keyword evidence="6" id="KW-1185">Reference proteome</keyword>
<sequence>MRVIDPQDPPDTAPVFPVELPGGTVYRSDDLDVYRAGVNSVFYPARLDLVRPHTHLTHARLSAVRLSHLTLGIVHFGAEVLIDPGDVGGYHINIPLSGAVDSRCGAQQTIATPGHAAVFTPNEHTILPSWSADATQICIKIDRGTLETELTHILGRPLDRRVKFDIGLDLTTPPGRRWWSTLQILVDTINDPGPIPRRVLAAQVDLLERALITGLLLNHSHSLTEALHADDTPENPRALQKVVELIESTPGAQHTITDLARVSGVGARQLQKLFRDRYDMSPSVYVRSVRLERVRSDLLTATDDTATVSDIAYRWGFNHLGRFARFYQQKFGEPPSHTLRR</sequence>
<dbReference type="GO" id="GO:0003700">
    <property type="term" value="F:DNA-binding transcription factor activity"/>
    <property type="evidence" value="ECO:0007669"/>
    <property type="project" value="InterPro"/>
</dbReference>
<dbReference type="InterPro" id="IPR050204">
    <property type="entry name" value="AraC_XylS_family_regulators"/>
</dbReference>
<name>A0A1H4VLB5_9NOCA</name>
<evidence type="ECO:0000313" key="6">
    <source>
        <dbReference type="Proteomes" id="UP000183561"/>
    </source>
</evidence>
<evidence type="ECO:0000259" key="4">
    <source>
        <dbReference type="PROSITE" id="PS01124"/>
    </source>
</evidence>
<organism evidence="5 6">
    <name type="scientific">Rhodococcus koreensis</name>
    <dbReference type="NCBI Taxonomy" id="99653"/>
    <lineage>
        <taxon>Bacteria</taxon>
        <taxon>Bacillati</taxon>
        <taxon>Actinomycetota</taxon>
        <taxon>Actinomycetes</taxon>
        <taxon>Mycobacteriales</taxon>
        <taxon>Nocardiaceae</taxon>
        <taxon>Rhodococcus</taxon>
    </lineage>
</organism>
<accession>A0A1H4VLB5</accession>
<dbReference type="OrthoDB" id="5464689at2"/>
<keyword evidence="3" id="KW-0804">Transcription</keyword>
<dbReference type="InterPro" id="IPR035418">
    <property type="entry name" value="AraC-bd_2"/>
</dbReference>
<dbReference type="PROSITE" id="PS01124">
    <property type="entry name" value="HTH_ARAC_FAMILY_2"/>
    <property type="match status" value="1"/>
</dbReference>
<feature type="domain" description="HTH araC/xylS-type" evidence="4">
    <location>
        <begin position="240"/>
        <end position="341"/>
    </location>
</feature>
<dbReference type="GO" id="GO:0043565">
    <property type="term" value="F:sequence-specific DNA binding"/>
    <property type="evidence" value="ECO:0007669"/>
    <property type="project" value="InterPro"/>
</dbReference>
<evidence type="ECO:0000313" key="5">
    <source>
        <dbReference type="EMBL" id="SEC81807.1"/>
    </source>
</evidence>
<proteinExistence type="predicted"/>
<dbReference type="AlphaFoldDB" id="A0A1H4VLB5"/>
<dbReference type="Gene3D" id="1.10.10.60">
    <property type="entry name" value="Homeodomain-like"/>
    <property type="match status" value="1"/>
</dbReference>
<reference evidence="6" key="1">
    <citation type="submission" date="2016-10" db="EMBL/GenBank/DDBJ databases">
        <authorList>
            <person name="Varghese N."/>
            <person name="Submissions S."/>
        </authorList>
    </citation>
    <scope>NUCLEOTIDE SEQUENCE [LARGE SCALE GENOMIC DNA]</scope>
    <source>
        <strain evidence="6">DSM 44498</strain>
    </source>
</reference>
<dbReference type="Proteomes" id="UP000183561">
    <property type="component" value="Unassembled WGS sequence"/>
</dbReference>
<keyword evidence="2" id="KW-0238">DNA-binding</keyword>
<dbReference type="EMBL" id="FNSV01000005">
    <property type="protein sequence ID" value="SEC81807.1"/>
    <property type="molecule type" value="Genomic_DNA"/>
</dbReference>
<keyword evidence="1" id="KW-0805">Transcription regulation</keyword>
<dbReference type="PANTHER" id="PTHR46796:SF12">
    <property type="entry name" value="HTH-TYPE DNA-BINDING TRANSCRIPTIONAL ACTIVATOR EUTR"/>
    <property type="match status" value="1"/>
</dbReference>
<dbReference type="Pfam" id="PF12833">
    <property type="entry name" value="HTH_18"/>
    <property type="match status" value="1"/>
</dbReference>